<dbReference type="InterPro" id="IPR007278">
    <property type="entry name" value="DUF397"/>
</dbReference>
<feature type="domain" description="DUF397" evidence="1">
    <location>
        <begin position="8"/>
        <end position="59"/>
    </location>
</feature>
<name>A0A8J4EPZ4_9ACTN</name>
<reference evidence="3" key="1">
    <citation type="journal article" date="2021" name="Int. J. Syst. Evol. Microbiol.">
        <title>Actinocatenispora comari sp. nov., an endophytic actinomycete isolated from aerial parts of Comarum salesowianum.</title>
        <authorList>
            <person name="Oyunbileg N."/>
            <person name="Iizaka Y."/>
            <person name="Hamada M."/>
            <person name="Davaapurev B.O."/>
            <person name="Fukumoto A."/>
            <person name="Tsetseg B."/>
            <person name="Kato F."/>
            <person name="Tamura T."/>
            <person name="Batkhuu J."/>
            <person name="Anzai Y."/>
        </authorList>
    </citation>
    <scope>NUCLEOTIDE SEQUENCE [LARGE SCALE GENOMIC DNA]</scope>
    <source>
        <strain evidence="3">NUM-2625</strain>
    </source>
</reference>
<dbReference type="EMBL" id="BOPO01000088">
    <property type="protein sequence ID" value="GIL29244.1"/>
    <property type="molecule type" value="Genomic_DNA"/>
</dbReference>
<comment type="caution">
    <text evidence="2">The sequence shown here is derived from an EMBL/GenBank/DDBJ whole genome shotgun (WGS) entry which is preliminary data.</text>
</comment>
<dbReference type="RefSeq" id="WP_207126927.1">
    <property type="nucleotide sequence ID" value="NZ_BOPO01000088.1"/>
</dbReference>
<gene>
    <name evidence="2" type="ORF">NUM_44980</name>
</gene>
<evidence type="ECO:0000313" key="2">
    <source>
        <dbReference type="EMBL" id="GIL29244.1"/>
    </source>
</evidence>
<keyword evidence="3" id="KW-1185">Reference proteome</keyword>
<protein>
    <submittedName>
        <fullName evidence="2">DUF397 domain-containing protein</fullName>
    </submittedName>
</protein>
<sequence>MRASDLNARWFKSTRSGNNGNCVEVAFLSDAVATRDSKNPSGPALVVTPAAWTAFLATIER</sequence>
<dbReference type="Proteomes" id="UP000614996">
    <property type="component" value="Unassembled WGS sequence"/>
</dbReference>
<proteinExistence type="predicted"/>
<accession>A0A8J4EPZ4</accession>
<dbReference type="AlphaFoldDB" id="A0A8J4EPZ4"/>
<dbReference type="Pfam" id="PF04149">
    <property type="entry name" value="DUF397"/>
    <property type="match status" value="1"/>
</dbReference>
<organism evidence="2 3">
    <name type="scientific">Actinocatenispora comari</name>
    <dbReference type="NCBI Taxonomy" id="2807577"/>
    <lineage>
        <taxon>Bacteria</taxon>
        <taxon>Bacillati</taxon>
        <taxon>Actinomycetota</taxon>
        <taxon>Actinomycetes</taxon>
        <taxon>Micromonosporales</taxon>
        <taxon>Micromonosporaceae</taxon>
        <taxon>Actinocatenispora</taxon>
    </lineage>
</organism>
<evidence type="ECO:0000259" key="1">
    <source>
        <dbReference type="Pfam" id="PF04149"/>
    </source>
</evidence>
<evidence type="ECO:0000313" key="3">
    <source>
        <dbReference type="Proteomes" id="UP000614996"/>
    </source>
</evidence>